<evidence type="ECO:0000313" key="2">
    <source>
        <dbReference type="Proteomes" id="UP000075420"/>
    </source>
</evidence>
<proteinExistence type="predicted"/>
<protein>
    <submittedName>
        <fullName evidence="1">Uncharacterized protein</fullName>
    </submittedName>
</protein>
<sequence length="71" mass="8143">MERRTLEQLEAALDAVSRDLAPRVEELAQKSTEGGLTPEEQREYAEIVRLNDRLSLLKLEAEEFWTIRAAS</sequence>
<evidence type="ECO:0000313" key="1">
    <source>
        <dbReference type="EMBL" id="KYF48251.1"/>
    </source>
</evidence>
<accession>A0A150P0D3</accession>
<name>A0A150P0D3_SORCE</name>
<organism evidence="1 2">
    <name type="scientific">Sorangium cellulosum</name>
    <name type="common">Polyangium cellulosum</name>
    <dbReference type="NCBI Taxonomy" id="56"/>
    <lineage>
        <taxon>Bacteria</taxon>
        <taxon>Pseudomonadati</taxon>
        <taxon>Myxococcota</taxon>
        <taxon>Polyangia</taxon>
        <taxon>Polyangiales</taxon>
        <taxon>Polyangiaceae</taxon>
        <taxon>Sorangium</taxon>
    </lineage>
</organism>
<dbReference type="Proteomes" id="UP000075420">
    <property type="component" value="Unassembled WGS sequence"/>
</dbReference>
<reference evidence="1 2" key="1">
    <citation type="submission" date="2014-02" db="EMBL/GenBank/DDBJ databases">
        <title>The small core and large imbalanced accessory genome model reveals a collaborative survival strategy of Sorangium cellulosum strains in nature.</title>
        <authorList>
            <person name="Han K."/>
            <person name="Peng R."/>
            <person name="Blom J."/>
            <person name="Li Y.-Z."/>
        </authorList>
    </citation>
    <scope>NUCLEOTIDE SEQUENCE [LARGE SCALE GENOMIC DNA]</scope>
    <source>
        <strain evidence="1 2">So0157-25</strain>
    </source>
</reference>
<comment type="caution">
    <text evidence="1">The sequence shown here is derived from an EMBL/GenBank/DDBJ whole genome shotgun (WGS) entry which is preliminary data.</text>
</comment>
<gene>
    <name evidence="1" type="ORF">BE08_38230</name>
</gene>
<dbReference type="AlphaFoldDB" id="A0A150P0D3"/>
<dbReference type="EMBL" id="JELY01003524">
    <property type="protein sequence ID" value="KYF48251.1"/>
    <property type="molecule type" value="Genomic_DNA"/>
</dbReference>